<protein>
    <submittedName>
        <fullName evidence="1">Uncharacterized protein</fullName>
    </submittedName>
</protein>
<evidence type="ECO:0000313" key="1">
    <source>
        <dbReference type="EMBL" id="JAH35760.1"/>
    </source>
</evidence>
<reference evidence="1" key="2">
    <citation type="journal article" date="2015" name="Fish Shellfish Immunol.">
        <title>Early steps in the European eel (Anguilla anguilla)-Vibrio vulnificus interaction in the gills: Role of the RtxA13 toxin.</title>
        <authorList>
            <person name="Callol A."/>
            <person name="Pajuelo D."/>
            <person name="Ebbesson L."/>
            <person name="Teles M."/>
            <person name="MacKenzie S."/>
            <person name="Amaro C."/>
        </authorList>
    </citation>
    <scope>NUCLEOTIDE SEQUENCE</scope>
</reference>
<dbReference type="EMBL" id="GBXM01072817">
    <property type="protein sequence ID" value="JAH35760.1"/>
    <property type="molecule type" value="Transcribed_RNA"/>
</dbReference>
<accession>A0A0E9S538</accession>
<organism evidence="1">
    <name type="scientific">Anguilla anguilla</name>
    <name type="common">European freshwater eel</name>
    <name type="synonym">Muraena anguilla</name>
    <dbReference type="NCBI Taxonomy" id="7936"/>
    <lineage>
        <taxon>Eukaryota</taxon>
        <taxon>Metazoa</taxon>
        <taxon>Chordata</taxon>
        <taxon>Craniata</taxon>
        <taxon>Vertebrata</taxon>
        <taxon>Euteleostomi</taxon>
        <taxon>Actinopterygii</taxon>
        <taxon>Neopterygii</taxon>
        <taxon>Teleostei</taxon>
        <taxon>Anguilliformes</taxon>
        <taxon>Anguillidae</taxon>
        <taxon>Anguilla</taxon>
    </lineage>
</organism>
<proteinExistence type="predicted"/>
<name>A0A0E9S538_ANGAN</name>
<sequence length="66" mass="7558">MCVEQIHILCALMAGSLQEFRKSMTSVRLQGIICLQYIHIDLMKSEILYSCQCSLFHAEDLLSTCF</sequence>
<dbReference type="AlphaFoldDB" id="A0A0E9S538"/>
<reference evidence="1" key="1">
    <citation type="submission" date="2014-11" db="EMBL/GenBank/DDBJ databases">
        <authorList>
            <person name="Amaro Gonzalez C."/>
        </authorList>
    </citation>
    <scope>NUCLEOTIDE SEQUENCE</scope>
</reference>